<dbReference type="Proteomes" id="UP000321181">
    <property type="component" value="Unassembled WGS sequence"/>
</dbReference>
<organism evidence="3 4">
    <name type="scientific">Cellulomonas aerilata</name>
    <dbReference type="NCBI Taxonomy" id="515326"/>
    <lineage>
        <taxon>Bacteria</taxon>
        <taxon>Bacillati</taxon>
        <taxon>Actinomycetota</taxon>
        <taxon>Actinomycetes</taxon>
        <taxon>Micrococcales</taxon>
        <taxon>Cellulomonadaceae</taxon>
        <taxon>Cellulomonas</taxon>
    </lineage>
</organism>
<feature type="transmembrane region" description="Helical" evidence="1">
    <location>
        <begin position="30"/>
        <end position="55"/>
    </location>
</feature>
<keyword evidence="1" id="KW-1133">Transmembrane helix</keyword>
<keyword evidence="4" id="KW-1185">Reference proteome</keyword>
<dbReference type="OrthoDB" id="3628931at2"/>
<evidence type="ECO:0000313" key="3">
    <source>
        <dbReference type="EMBL" id="GEO32298.1"/>
    </source>
</evidence>
<name>A0A512D739_9CELL</name>
<keyword evidence="1" id="KW-0472">Membrane</keyword>
<dbReference type="EMBL" id="BJYY01000001">
    <property type="protein sequence ID" value="GEO32298.1"/>
    <property type="molecule type" value="Genomic_DNA"/>
</dbReference>
<protein>
    <recommendedName>
        <fullName evidence="2">DUF4190 domain-containing protein</fullName>
    </recommendedName>
</protein>
<dbReference type="Pfam" id="PF13828">
    <property type="entry name" value="DUF4190"/>
    <property type="match status" value="1"/>
</dbReference>
<evidence type="ECO:0000256" key="1">
    <source>
        <dbReference type="SAM" id="Phobius"/>
    </source>
</evidence>
<evidence type="ECO:0000313" key="4">
    <source>
        <dbReference type="Proteomes" id="UP000321181"/>
    </source>
</evidence>
<reference evidence="3 4" key="1">
    <citation type="submission" date="2019-07" db="EMBL/GenBank/DDBJ databases">
        <title>Whole genome shotgun sequence of Cellulomonas aerilata NBRC 106308.</title>
        <authorList>
            <person name="Hosoyama A."/>
            <person name="Uohara A."/>
            <person name="Ohji S."/>
            <person name="Ichikawa N."/>
        </authorList>
    </citation>
    <scope>NUCLEOTIDE SEQUENCE [LARGE SCALE GENOMIC DNA]</scope>
    <source>
        <strain evidence="3 4">NBRC 106308</strain>
    </source>
</reference>
<feature type="domain" description="DUF4190" evidence="2">
    <location>
        <begin position="30"/>
        <end position="84"/>
    </location>
</feature>
<evidence type="ECO:0000259" key="2">
    <source>
        <dbReference type="Pfam" id="PF13828"/>
    </source>
</evidence>
<keyword evidence="1" id="KW-0812">Transmembrane</keyword>
<dbReference type="RefSeq" id="WP_146898356.1">
    <property type="nucleotide sequence ID" value="NZ_BAAARM010000001.1"/>
</dbReference>
<proteinExistence type="predicted"/>
<dbReference type="AlphaFoldDB" id="A0A512D739"/>
<gene>
    <name evidence="3" type="ORF">CAE01nite_00230</name>
</gene>
<feature type="transmembrane region" description="Helical" evidence="1">
    <location>
        <begin position="67"/>
        <end position="94"/>
    </location>
</feature>
<sequence length="223" mass="22713">MTYQPAAVPHEPYYAPGWGAPAPRPRTDGLAVASFVTAVVGLGLVGIGLGLGALVRIRRGVRQGRGLALAGIAIGVVWTVVEVVVVVGLVSAALANRPLSLAVDGPRDAYATQLVTGHCLADLPADEAVGRVPVVPCDEPHAAQVVSEFRFAPDAIWPGQDDADALVAAGCELSTGELEAGLGAVTWAPTPGTWEDGDRTGLCVAHRDAPFTGSLLDGSADLG</sequence>
<accession>A0A512D739</accession>
<comment type="caution">
    <text evidence="3">The sequence shown here is derived from an EMBL/GenBank/DDBJ whole genome shotgun (WGS) entry which is preliminary data.</text>
</comment>
<dbReference type="InterPro" id="IPR025241">
    <property type="entry name" value="DUF4190"/>
</dbReference>